<proteinExistence type="predicted"/>
<gene>
    <name evidence="1" type="ORF">PHPALM_28965</name>
</gene>
<keyword evidence="2" id="KW-1185">Reference proteome</keyword>
<reference evidence="1 2" key="1">
    <citation type="journal article" date="2017" name="Genome Biol. Evol.">
        <title>Phytophthora megakarya and P. palmivora, closely related causal agents of cacao black pod rot, underwent increases in genome sizes and gene numbers by different mechanisms.</title>
        <authorList>
            <person name="Ali S.S."/>
            <person name="Shao J."/>
            <person name="Lary D.J."/>
            <person name="Kronmiller B."/>
            <person name="Shen D."/>
            <person name="Strem M.D."/>
            <person name="Amoako-Attah I."/>
            <person name="Akrofi A.Y."/>
            <person name="Begoude B.A."/>
            <person name="Ten Hoopen G.M."/>
            <person name="Coulibaly K."/>
            <person name="Kebe B.I."/>
            <person name="Melnick R.L."/>
            <person name="Guiltinan M.J."/>
            <person name="Tyler B.M."/>
            <person name="Meinhardt L.W."/>
            <person name="Bailey B.A."/>
        </authorList>
    </citation>
    <scope>NUCLEOTIDE SEQUENCE [LARGE SCALE GENOMIC DNA]</scope>
    <source>
        <strain evidence="2">sbr112.9</strain>
    </source>
</reference>
<protein>
    <submittedName>
        <fullName evidence="1">Uncharacterized protein</fullName>
    </submittedName>
</protein>
<evidence type="ECO:0000313" key="2">
    <source>
        <dbReference type="Proteomes" id="UP000237271"/>
    </source>
</evidence>
<dbReference type="EMBL" id="NCKW01015723">
    <property type="protein sequence ID" value="POM61941.1"/>
    <property type="molecule type" value="Genomic_DNA"/>
</dbReference>
<name>A0A2P4X8R6_9STRA</name>
<dbReference type="OrthoDB" id="113189at2759"/>
<dbReference type="Proteomes" id="UP000237271">
    <property type="component" value="Unassembled WGS sequence"/>
</dbReference>
<dbReference type="AlphaFoldDB" id="A0A2P4X8R6"/>
<sequence>MDKFSMYFAFNEGNKGKTLTRNAATHYNRQAKLSLHISPRWKLVCSKLGKRLDNFCVKRYGGSLTNKAPPLLVYLYVNASCSSGFLDAALLCMQWYLSGRASDLALLLKPNTPIDAGYVLFTYFVWMKTSEEQGLSLFS</sequence>
<evidence type="ECO:0000313" key="1">
    <source>
        <dbReference type="EMBL" id="POM61941.1"/>
    </source>
</evidence>
<organism evidence="1 2">
    <name type="scientific">Phytophthora palmivora</name>
    <dbReference type="NCBI Taxonomy" id="4796"/>
    <lineage>
        <taxon>Eukaryota</taxon>
        <taxon>Sar</taxon>
        <taxon>Stramenopiles</taxon>
        <taxon>Oomycota</taxon>
        <taxon>Peronosporomycetes</taxon>
        <taxon>Peronosporales</taxon>
        <taxon>Peronosporaceae</taxon>
        <taxon>Phytophthora</taxon>
    </lineage>
</organism>
<comment type="caution">
    <text evidence="1">The sequence shown here is derived from an EMBL/GenBank/DDBJ whole genome shotgun (WGS) entry which is preliminary data.</text>
</comment>
<accession>A0A2P4X8R6</accession>